<evidence type="ECO:0000256" key="6">
    <source>
        <dbReference type="ARBA" id="ARBA00022723"/>
    </source>
</evidence>
<dbReference type="InterPro" id="IPR045851">
    <property type="entry name" value="AMP-bd_C_sf"/>
</dbReference>
<protein>
    <recommendedName>
        <fullName evidence="14">Long-chain-fatty-acid--CoA ligase</fullName>
        <ecNumber evidence="13">6.2.1.3</ecNumber>
    </recommendedName>
    <alternativeName>
        <fullName evidence="15">Long-chain acyl-CoA synthetase</fullName>
    </alternativeName>
</protein>
<evidence type="ECO:0000259" key="16">
    <source>
        <dbReference type="Pfam" id="PF00501"/>
    </source>
</evidence>
<evidence type="ECO:0000256" key="9">
    <source>
        <dbReference type="ARBA" id="ARBA00022840"/>
    </source>
</evidence>
<dbReference type="FunFam" id="3.30.300.30:FF:000006">
    <property type="entry name" value="Long-chain-fatty-acid--CoA ligase FadD"/>
    <property type="match status" value="1"/>
</dbReference>
<dbReference type="EC" id="6.2.1.3" evidence="13"/>
<evidence type="ECO:0000259" key="17">
    <source>
        <dbReference type="Pfam" id="PF13193"/>
    </source>
</evidence>
<dbReference type="SUPFAM" id="SSF56801">
    <property type="entry name" value="Acetyl-CoA synthetase-like"/>
    <property type="match status" value="1"/>
</dbReference>
<accession>A0A178XJX4</accession>
<dbReference type="Gene3D" id="3.30.300.30">
    <property type="match status" value="1"/>
</dbReference>
<keyword evidence="10" id="KW-0460">Magnesium</keyword>
<organism evidence="18 19">
    <name type="scientific">Sinorhizobium saheli</name>
    <dbReference type="NCBI Taxonomy" id="36856"/>
    <lineage>
        <taxon>Bacteria</taxon>
        <taxon>Pseudomonadati</taxon>
        <taxon>Pseudomonadota</taxon>
        <taxon>Alphaproteobacteria</taxon>
        <taxon>Hyphomicrobiales</taxon>
        <taxon>Rhizobiaceae</taxon>
        <taxon>Sinorhizobium/Ensifer group</taxon>
        <taxon>Sinorhizobium</taxon>
    </lineage>
</organism>
<dbReference type="CDD" id="cd05936">
    <property type="entry name" value="FC-FACS_FadD_like"/>
    <property type="match status" value="1"/>
</dbReference>
<keyword evidence="7" id="KW-0547">Nucleotide-binding</keyword>
<evidence type="ECO:0000256" key="4">
    <source>
        <dbReference type="ARBA" id="ARBA00006432"/>
    </source>
</evidence>
<proteinExistence type="inferred from homology"/>
<evidence type="ECO:0000256" key="13">
    <source>
        <dbReference type="ARBA" id="ARBA00026121"/>
    </source>
</evidence>
<dbReference type="GO" id="GO:0046872">
    <property type="term" value="F:metal ion binding"/>
    <property type="evidence" value="ECO:0007669"/>
    <property type="project" value="UniProtKB-KW"/>
</dbReference>
<dbReference type="GO" id="GO:0005524">
    <property type="term" value="F:ATP binding"/>
    <property type="evidence" value="ECO:0007669"/>
    <property type="project" value="UniProtKB-KW"/>
</dbReference>
<name>A0A178XJX4_SINSA</name>
<dbReference type="PROSITE" id="PS00455">
    <property type="entry name" value="AMP_BINDING"/>
    <property type="match status" value="1"/>
</dbReference>
<evidence type="ECO:0000256" key="12">
    <source>
        <dbReference type="ARBA" id="ARBA00023136"/>
    </source>
</evidence>
<dbReference type="InterPro" id="IPR025110">
    <property type="entry name" value="AMP-bd_C"/>
</dbReference>
<dbReference type="InterPro" id="IPR042099">
    <property type="entry name" value="ANL_N_sf"/>
</dbReference>
<dbReference type="PANTHER" id="PTHR43767:SF8">
    <property type="entry name" value="LONG-CHAIN-FATTY-ACID--COA LIGASE"/>
    <property type="match status" value="1"/>
</dbReference>
<keyword evidence="12" id="KW-0472">Membrane</keyword>
<keyword evidence="9" id="KW-0067">ATP-binding</keyword>
<reference evidence="18 19" key="1">
    <citation type="submission" date="2015-11" db="EMBL/GenBank/DDBJ databases">
        <title>Ensifer anhuiense sp. nov., an effective nitrogen fixation bacterium with Glycine soja.</title>
        <authorList>
            <person name="Yan H."/>
            <person name="Chen W."/>
        </authorList>
    </citation>
    <scope>NUCLEOTIDE SEQUENCE [LARGE SCALE GENOMIC DNA]</scope>
    <source>
        <strain evidence="18 19">LMG 7837</strain>
    </source>
</reference>
<dbReference type="Gene3D" id="3.40.50.12780">
    <property type="entry name" value="N-terminal domain of ligase-like"/>
    <property type="match status" value="1"/>
</dbReference>
<dbReference type="Proteomes" id="UP000078507">
    <property type="component" value="Unassembled WGS sequence"/>
</dbReference>
<dbReference type="InterPro" id="IPR050237">
    <property type="entry name" value="ATP-dep_AMP-bd_enzyme"/>
</dbReference>
<feature type="domain" description="AMP-binding enzyme C-terminal" evidence="17">
    <location>
        <begin position="484"/>
        <end position="558"/>
    </location>
</feature>
<evidence type="ECO:0000256" key="11">
    <source>
        <dbReference type="ARBA" id="ARBA00023098"/>
    </source>
</evidence>
<dbReference type="PANTHER" id="PTHR43767">
    <property type="entry name" value="LONG-CHAIN-FATTY-ACID--COA LIGASE"/>
    <property type="match status" value="1"/>
</dbReference>
<comment type="similarity">
    <text evidence="4">Belongs to the ATP-dependent AMP-binding enzyme family.</text>
</comment>
<dbReference type="InterPro" id="IPR000873">
    <property type="entry name" value="AMP-dep_synth/lig_dom"/>
</dbReference>
<dbReference type="EMBL" id="LNQB01000100">
    <property type="protein sequence ID" value="OAP35514.1"/>
    <property type="molecule type" value="Genomic_DNA"/>
</dbReference>
<evidence type="ECO:0000256" key="10">
    <source>
        <dbReference type="ARBA" id="ARBA00022842"/>
    </source>
</evidence>
<evidence type="ECO:0000256" key="15">
    <source>
        <dbReference type="ARBA" id="ARBA00042773"/>
    </source>
</evidence>
<dbReference type="OrthoDB" id="9803968at2"/>
<evidence type="ECO:0000313" key="18">
    <source>
        <dbReference type="EMBL" id="OAP35514.1"/>
    </source>
</evidence>
<keyword evidence="11" id="KW-0443">Lipid metabolism</keyword>
<comment type="pathway">
    <text evidence="3">Lipid metabolism; fatty acid beta-oxidation.</text>
</comment>
<dbReference type="FunFam" id="3.40.50.12780:FF:000003">
    <property type="entry name" value="Long-chain-fatty-acid--CoA ligase FadD"/>
    <property type="match status" value="1"/>
</dbReference>
<dbReference type="GO" id="GO:0016020">
    <property type="term" value="C:membrane"/>
    <property type="evidence" value="ECO:0007669"/>
    <property type="project" value="UniProtKB-SubCell"/>
</dbReference>
<evidence type="ECO:0000256" key="8">
    <source>
        <dbReference type="ARBA" id="ARBA00022832"/>
    </source>
</evidence>
<dbReference type="Pfam" id="PF00501">
    <property type="entry name" value="AMP-binding"/>
    <property type="match status" value="1"/>
</dbReference>
<feature type="domain" description="AMP-dependent synthetase/ligase" evidence="16">
    <location>
        <begin position="41"/>
        <end position="433"/>
    </location>
</feature>
<dbReference type="STRING" id="36856.ATB98_09735"/>
<comment type="caution">
    <text evidence="18">The sequence shown here is derived from an EMBL/GenBank/DDBJ whole genome shotgun (WGS) entry which is preliminary data.</text>
</comment>
<keyword evidence="6" id="KW-0479">Metal-binding</keyword>
<evidence type="ECO:0000256" key="1">
    <source>
        <dbReference type="ARBA" id="ARBA00001946"/>
    </source>
</evidence>
<dbReference type="RefSeq" id="WP_066878881.1">
    <property type="nucleotide sequence ID" value="NZ_LNQB01000100.1"/>
</dbReference>
<keyword evidence="8" id="KW-0276">Fatty acid metabolism</keyword>
<evidence type="ECO:0000256" key="14">
    <source>
        <dbReference type="ARBA" id="ARBA00039545"/>
    </source>
</evidence>
<dbReference type="Pfam" id="PF13193">
    <property type="entry name" value="AMP-binding_C"/>
    <property type="match status" value="1"/>
</dbReference>
<evidence type="ECO:0000256" key="7">
    <source>
        <dbReference type="ARBA" id="ARBA00022741"/>
    </source>
</evidence>
<evidence type="ECO:0000256" key="2">
    <source>
        <dbReference type="ARBA" id="ARBA00004170"/>
    </source>
</evidence>
<comment type="subcellular location">
    <subcellularLocation>
        <location evidence="2">Membrane</location>
        <topology evidence="2">Peripheral membrane protein</topology>
    </subcellularLocation>
</comment>
<keyword evidence="19" id="KW-1185">Reference proteome</keyword>
<keyword evidence="5 18" id="KW-0436">Ligase</keyword>
<dbReference type="NCBIfam" id="NF005463">
    <property type="entry name" value="PRK07059.1"/>
    <property type="match status" value="1"/>
</dbReference>
<evidence type="ECO:0000256" key="5">
    <source>
        <dbReference type="ARBA" id="ARBA00022598"/>
    </source>
</evidence>
<dbReference type="InterPro" id="IPR020845">
    <property type="entry name" value="AMP-binding_CS"/>
</dbReference>
<sequence length="566" mass="62125">MAEASTQQVGSHTGRIWLKSYPPGVPAEIAPLAYSSIGAFFDHAVAQHSWRPAFTCMGKSLTFHDLDTHSARIGAWLQSLGLAKGDRVAVMMPNILPNPVIVYGILRAGFTVVNVNPLYTPRELEHQLVDAGAKAIFVLENFSHTVEQVIARTAVKHVVVARMGDMLGLKGVIVNSVVRHVKKLVPAWSLPGHISFRTVLSKGATLPFTRPNVMQGDIAFLQYTGGTTGISKGAALTHANLLSNMAQMALWLETAFQRKPRPESLTFMCALPLYHIFALTVNSLMGLATGGNNILIPNPRDIPAFVKELGKYRTNIFPGLNTLFNALLNNPEFRKLDFSSLILTFGGGMAVQRPVADRWLELTGCPIHEGYGLSETSPVATANRLDTDHFTGTIGMPLPSTEVEIRDEEGHRLPVGEVGEICIRGPQVMAGYWKRPEETAKAIAPDEFFRTGDIGFMNADGLTKIVDRKKDMILVSGFNVFPNEIEEVAVTHPGILECAAIGIADPHSGEAVKLFVVRKDPNLTEEEVKRHCALNLTNYKRPRYVEFRDELPKSNVGKILRKDLRG</sequence>
<comment type="cofactor">
    <cofactor evidence="1">
        <name>Mg(2+)</name>
        <dbReference type="ChEBI" id="CHEBI:18420"/>
    </cofactor>
</comment>
<dbReference type="GO" id="GO:0004467">
    <property type="term" value="F:long-chain fatty acid-CoA ligase activity"/>
    <property type="evidence" value="ECO:0007669"/>
    <property type="project" value="UniProtKB-EC"/>
</dbReference>
<evidence type="ECO:0000256" key="3">
    <source>
        <dbReference type="ARBA" id="ARBA00005005"/>
    </source>
</evidence>
<gene>
    <name evidence="18" type="ORF">ATB98_09735</name>
</gene>
<dbReference type="AlphaFoldDB" id="A0A178XJX4"/>
<evidence type="ECO:0000313" key="19">
    <source>
        <dbReference type="Proteomes" id="UP000078507"/>
    </source>
</evidence>